<evidence type="ECO:0000313" key="2">
    <source>
        <dbReference type="EMBL" id="KAK3792413.1"/>
    </source>
</evidence>
<feature type="region of interest" description="Disordered" evidence="1">
    <location>
        <begin position="1"/>
        <end position="22"/>
    </location>
</feature>
<feature type="compositionally biased region" description="Polar residues" evidence="1">
    <location>
        <begin position="1"/>
        <end position="12"/>
    </location>
</feature>
<reference evidence="2" key="1">
    <citation type="journal article" date="2023" name="G3 (Bethesda)">
        <title>A reference genome for the long-term kleptoplast-retaining sea slug Elysia crispata morphotype clarki.</title>
        <authorList>
            <person name="Eastman K.E."/>
            <person name="Pendleton A.L."/>
            <person name="Shaikh M.A."/>
            <person name="Suttiyut T."/>
            <person name="Ogas R."/>
            <person name="Tomko P."/>
            <person name="Gavelis G."/>
            <person name="Widhalm J.R."/>
            <person name="Wisecaver J.H."/>
        </authorList>
    </citation>
    <scope>NUCLEOTIDE SEQUENCE</scope>
    <source>
        <strain evidence="2">ECLA1</strain>
    </source>
</reference>
<dbReference type="AlphaFoldDB" id="A0AAE1AR54"/>
<accession>A0AAE1AR54</accession>
<proteinExistence type="predicted"/>
<keyword evidence="3" id="KW-1185">Reference proteome</keyword>
<dbReference type="Proteomes" id="UP001283361">
    <property type="component" value="Unassembled WGS sequence"/>
</dbReference>
<dbReference type="EMBL" id="JAWDGP010001377">
    <property type="protein sequence ID" value="KAK3792413.1"/>
    <property type="molecule type" value="Genomic_DNA"/>
</dbReference>
<organism evidence="2 3">
    <name type="scientific">Elysia crispata</name>
    <name type="common">lettuce slug</name>
    <dbReference type="NCBI Taxonomy" id="231223"/>
    <lineage>
        <taxon>Eukaryota</taxon>
        <taxon>Metazoa</taxon>
        <taxon>Spiralia</taxon>
        <taxon>Lophotrochozoa</taxon>
        <taxon>Mollusca</taxon>
        <taxon>Gastropoda</taxon>
        <taxon>Heterobranchia</taxon>
        <taxon>Euthyneura</taxon>
        <taxon>Panpulmonata</taxon>
        <taxon>Sacoglossa</taxon>
        <taxon>Placobranchoidea</taxon>
        <taxon>Plakobranchidae</taxon>
        <taxon>Elysia</taxon>
    </lineage>
</organism>
<evidence type="ECO:0000313" key="3">
    <source>
        <dbReference type="Proteomes" id="UP001283361"/>
    </source>
</evidence>
<name>A0AAE1AR54_9GAST</name>
<evidence type="ECO:0000256" key="1">
    <source>
        <dbReference type="SAM" id="MobiDB-lite"/>
    </source>
</evidence>
<protein>
    <submittedName>
        <fullName evidence="2">Uncharacterized protein</fullName>
    </submittedName>
</protein>
<gene>
    <name evidence="2" type="ORF">RRG08_045956</name>
</gene>
<comment type="caution">
    <text evidence="2">The sequence shown here is derived from an EMBL/GenBank/DDBJ whole genome shotgun (WGS) entry which is preliminary data.</text>
</comment>
<sequence length="440" mass="49089">MASSWSLKTASTAAVPGQHKGQQSVTTEIITFHGRRCPLPTRQATDPDADVPAYDDVETKLYRVLAGVARNRDAKDLGSRNWGNITRNKTVVASPDFADDDVETNEMDAHDIKESGWSISSHSKVIQGAKLSRLWLYFLSLFLVLVGTSGQENRCICSLRGNTELFTYDHERLNLPLPCTYRLTSIKTRDGRCQITVDLAMTAEEGKKTRPSGIRFLVTQDGYTSGGIIDHRGVTPIDRNLRSGPPLVLPEITSVNGVNILAYQDDTQSYKLTLTECKVTLHYKSGYYLGVYSHDYSSSYLYNPRDLCGDCDGTRNEMAMKLPPDMIGQVRSLKERDAAMLYMASVHISGGPKKCFDYRNLVSNCRKPILLRALQVCGQLFNEKNPLVTCLSGRTDVGQVLDTHYHCVHKFCQGSSRLGCRYIYDLASSMFCNLPMRMGC</sequence>